<evidence type="ECO:0000256" key="1">
    <source>
        <dbReference type="SAM" id="Phobius"/>
    </source>
</evidence>
<sequence>MYRNEALPGQRQTLVRLRQKIRRSSQKIIGRYPIAMVFTLFVYNLWWSFRHITGRSTTEINALVSEFDTGEACDYIERNFAAYKLAAGTARFSGRMLEIGPGGSAGVALLALAAGCEAVDLVDRFVVVADDQRMSAVYEELARRHAVDRFRTGTKWDKHSISGISWFEGCSAESYLSRQAREAPGRYSLIASTAVLQDLYDPLAALRDMVTCLDTGGKMIHAVDVRDQGFFSHHNHELTWLTIPSFLWPALTRASGAPNRVLLHRYDALLKELKQKGVIEYSIFVTSIVGSPHLKIRQLFAEIEDSVWEPALREIEKIRPQFTREFLEVPPKLLAVNSFVIVVRKAV</sequence>
<dbReference type="AlphaFoldDB" id="A0A6N6MIB6"/>
<dbReference type="Gene3D" id="3.40.50.150">
    <property type="entry name" value="Vaccinia Virus protein VP39"/>
    <property type="match status" value="1"/>
</dbReference>
<keyword evidence="2" id="KW-0489">Methyltransferase</keyword>
<proteinExistence type="predicted"/>
<dbReference type="GO" id="GO:0008168">
    <property type="term" value="F:methyltransferase activity"/>
    <property type="evidence" value="ECO:0007669"/>
    <property type="project" value="UniProtKB-KW"/>
</dbReference>
<keyword evidence="1" id="KW-0472">Membrane</keyword>
<evidence type="ECO:0000313" key="2">
    <source>
        <dbReference type="EMBL" id="KAB1070778.1"/>
    </source>
</evidence>
<comment type="caution">
    <text evidence="2">The sequence shown here is derived from an EMBL/GenBank/DDBJ whole genome shotgun (WGS) entry which is preliminary data.</text>
</comment>
<name>A0A6N6MIB6_9HYPH</name>
<evidence type="ECO:0000313" key="3">
    <source>
        <dbReference type="Proteomes" id="UP000441523"/>
    </source>
</evidence>
<accession>A0A6N6MIB6</accession>
<dbReference type="InterPro" id="IPR029063">
    <property type="entry name" value="SAM-dependent_MTases_sf"/>
</dbReference>
<dbReference type="EMBL" id="VZZJ01000024">
    <property type="protein sequence ID" value="KAB1070778.1"/>
    <property type="molecule type" value="Genomic_DNA"/>
</dbReference>
<keyword evidence="1" id="KW-1133">Transmembrane helix</keyword>
<keyword evidence="3" id="KW-1185">Reference proteome</keyword>
<keyword evidence="2" id="KW-0808">Transferase</keyword>
<feature type="transmembrane region" description="Helical" evidence="1">
    <location>
        <begin position="28"/>
        <end position="47"/>
    </location>
</feature>
<reference evidence="2 3" key="1">
    <citation type="submission" date="2019-09" db="EMBL/GenBank/DDBJ databases">
        <title>YIM 132548 draft genome.</title>
        <authorList>
            <person name="Jiang L."/>
        </authorList>
    </citation>
    <scope>NUCLEOTIDE SEQUENCE [LARGE SCALE GENOMIC DNA]</scope>
    <source>
        <strain evidence="2 3">YIM 132548</strain>
    </source>
</reference>
<dbReference type="Proteomes" id="UP000441523">
    <property type="component" value="Unassembled WGS sequence"/>
</dbReference>
<dbReference type="Pfam" id="PF13489">
    <property type="entry name" value="Methyltransf_23"/>
    <property type="match status" value="1"/>
</dbReference>
<protein>
    <submittedName>
        <fullName evidence="2">Methyltransferase domain-containing protein</fullName>
    </submittedName>
</protein>
<gene>
    <name evidence="2" type="ORF">F6X51_21650</name>
</gene>
<dbReference type="SUPFAM" id="SSF53335">
    <property type="entry name" value="S-adenosyl-L-methionine-dependent methyltransferases"/>
    <property type="match status" value="1"/>
</dbReference>
<dbReference type="GO" id="GO:0032259">
    <property type="term" value="P:methylation"/>
    <property type="evidence" value="ECO:0007669"/>
    <property type="project" value="UniProtKB-KW"/>
</dbReference>
<organism evidence="2 3">
    <name type="scientific">Methylobacterium planeticum</name>
    <dbReference type="NCBI Taxonomy" id="2615211"/>
    <lineage>
        <taxon>Bacteria</taxon>
        <taxon>Pseudomonadati</taxon>
        <taxon>Pseudomonadota</taxon>
        <taxon>Alphaproteobacteria</taxon>
        <taxon>Hyphomicrobiales</taxon>
        <taxon>Methylobacteriaceae</taxon>
        <taxon>Methylobacterium</taxon>
    </lineage>
</organism>
<keyword evidence="1" id="KW-0812">Transmembrane</keyword>